<feature type="domain" description="Peptidoglycan binding-like" evidence="1">
    <location>
        <begin position="209"/>
        <end position="261"/>
    </location>
</feature>
<protein>
    <submittedName>
        <fullName evidence="3">Peptidoglycan-binding domain 1</fullName>
    </submittedName>
</protein>
<dbReference type="STRING" id="472175.EL18_00157"/>
<dbReference type="Gene3D" id="1.10.101.10">
    <property type="entry name" value="PGBD-like superfamily/PGBD"/>
    <property type="match status" value="1"/>
</dbReference>
<evidence type="ECO:0000313" key="3">
    <source>
        <dbReference type="EMBL" id="KFB09142.1"/>
    </source>
</evidence>
<dbReference type="OrthoDB" id="1523598at2"/>
<gene>
    <name evidence="3" type="ORF">EL18_00157</name>
</gene>
<sequence length="299" mass="33657">MFEHDTRHTITAAADEYGIEPALLLALIEVESGGRVQARIDGRNEPMIRFEGHYFHRRLSPGNRARAVAAGLASPKAGGVRNPPSQKARWRLLKRACEIDAAAACESTSWGVGQIMGAHWKLLGFSSVDAFVEEARSGLAGQLRLMLLFLEKNRLLQPLMARDWQRFARGYNGRSFARNGYHLKLAFAYRRNRRVQNEPDDREGLSVKEILNFQNALNQNGAKLRLDGIFGPATRHAVLSFQRATGLPMSGRFDSATRDALSPRQETPSKTLHPLGAFLRNTRRLFQRVTRHRHALRAQ</sequence>
<accession>A0A084U856</accession>
<reference evidence="3 4" key="1">
    <citation type="submission" date="2014-05" db="EMBL/GenBank/DDBJ databases">
        <title>Draft Genome Sequence of Nitratireductor basaltis Strain UMTGB225, A Marine Bacterium Isolated from Green Barrel Tunicate.</title>
        <authorList>
            <person name="Gan H.Y."/>
        </authorList>
    </citation>
    <scope>NUCLEOTIDE SEQUENCE [LARGE SCALE GENOMIC DNA]</scope>
    <source>
        <strain evidence="3 4">UMTGB225</strain>
    </source>
</reference>
<dbReference type="EMBL" id="JMQM01000001">
    <property type="protein sequence ID" value="KFB09142.1"/>
    <property type="molecule type" value="Genomic_DNA"/>
</dbReference>
<dbReference type="SUPFAM" id="SSF53955">
    <property type="entry name" value="Lysozyme-like"/>
    <property type="match status" value="1"/>
</dbReference>
<name>A0A084U856_9HYPH</name>
<dbReference type="InterPro" id="IPR036366">
    <property type="entry name" value="PGBDSf"/>
</dbReference>
<evidence type="ECO:0000313" key="4">
    <source>
        <dbReference type="Proteomes" id="UP000053675"/>
    </source>
</evidence>
<dbReference type="AlphaFoldDB" id="A0A084U856"/>
<dbReference type="InterPro" id="IPR002477">
    <property type="entry name" value="Peptidoglycan-bd-like"/>
</dbReference>
<dbReference type="PATRIC" id="fig|472175.3.peg.162"/>
<keyword evidence="4" id="KW-1185">Reference proteome</keyword>
<dbReference type="InterPro" id="IPR024408">
    <property type="entry name" value="Muramidase"/>
</dbReference>
<evidence type="ECO:0000259" key="1">
    <source>
        <dbReference type="Pfam" id="PF01471"/>
    </source>
</evidence>
<evidence type="ECO:0000259" key="2">
    <source>
        <dbReference type="Pfam" id="PF11860"/>
    </source>
</evidence>
<comment type="caution">
    <text evidence="3">The sequence shown here is derived from an EMBL/GenBank/DDBJ whole genome shotgun (WGS) entry which is preliminary data.</text>
</comment>
<feature type="domain" description="N-acetylmuramidase" evidence="2">
    <location>
        <begin position="20"/>
        <end position="191"/>
    </location>
</feature>
<dbReference type="SUPFAM" id="SSF47090">
    <property type="entry name" value="PGBD-like"/>
    <property type="match status" value="1"/>
</dbReference>
<dbReference type="InterPro" id="IPR023346">
    <property type="entry name" value="Lysozyme-like_dom_sf"/>
</dbReference>
<dbReference type="Gene3D" id="1.10.530.10">
    <property type="match status" value="1"/>
</dbReference>
<dbReference type="Pfam" id="PF11860">
    <property type="entry name" value="Muramidase"/>
    <property type="match status" value="1"/>
</dbReference>
<dbReference type="eggNOG" id="COG3409">
    <property type="taxonomic scope" value="Bacteria"/>
</dbReference>
<dbReference type="Proteomes" id="UP000053675">
    <property type="component" value="Unassembled WGS sequence"/>
</dbReference>
<proteinExistence type="predicted"/>
<organism evidence="3 4">
    <name type="scientific">Nitratireductor basaltis</name>
    <dbReference type="NCBI Taxonomy" id="472175"/>
    <lineage>
        <taxon>Bacteria</taxon>
        <taxon>Pseudomonadati</taxon>
        <taxon>Pseudomonadota</taxon>
        <taxon>Alphaproteobacteria</taxon>
        <taxon>Hyphomicrobiales</taxon>
        <taxon>Phyllobacteriaceae</taxon>
        <taxon>Nitratireductor</taxon>
    </lineage>
</organism>
<dbReference type="Pfam" id="PF01471">
    <property type="entry name" value="PG_binding_1"/>
    <property type="match status" value="1"/>
</dbReference>
<dbReference type="InterPro" id="IPR036365">
    <property type="entry name" value="PGBD-like_sf"/>
</dbReference>